<name>A0ACC1MBL4_9APHY</name>
<proteinExistence type="predicted"/>
<evidence type="ECO:0000313" key="1">
    <source>
        <dbReference type="EMBL" id="KAJ2956699.1"/>
    </source>
</evidence>
<accession>A0ACC1MBL4</accession>
<reference evidence="1" key="1">
    <citation type="submission" date="2022-08" db="EMBL/GenBank/DDBJ databases">
        <title>Genome Sequence of Pycnoporus sanguineus.</title>
        <authorList>
            <person name="Buettner E."/>
        </authorList>
    </citation>
    <scope>NUCLEOTIDE SEQUENCE</scope>
    <source>
        <strain evidence="1">CG-C14</strain>
    </source>
</reference>
<organism evidence="1 2">
    <name type="scientific">Trametes sanguinea</name>
    <dbReference type="NCBI Taxonomy" id="158606"/>
    <lineage>
        <taxon>Eukaryota</taxon>
        <taxon>Fungi</taxon>
        <taxon>Dikarya</taxon>
        <taxon>Basidiomycota</taxon>
        <taxon>Agaricomycotina</taxon>
        <taxon>Agaricomycetes</taxon>
        <taxon>Polyporales</taxon>
        <taxon>Polyporaceae</taxon>
        <taxon>Trametes</taxon>
    </lineage>
</organism>
<dbReference type="Proteomes" id="UP001144978">
    <property type="component" value="Unassembled WGS sequence"/>
</dbReference>
<comment type="caution">
    <text evidence="1">The sequence shown here is derived from an EMBL/GenBank/DDBJ whole genome shotgun (WGS) entry which is preliminary data.</text>
</comment>
<keyword evidence="2" id="KW-1185">Reference proteome</keyword>
<protein>
    <submittedName>
        <fullName evidence="1">Uncharacterized protein</fullName>
    </submittedName>
</protein>
<dbReference type="EMBL" id="JANSHE010007752">
    <property type="protein sequence ID" value="KAJ2956699.1"/>
    <property type="molecule type" value="Genomic_DNA"/>
</dbReference>
<evidence type="ECO:0000313" key="2">
    <source>
        <dbReference type="Proteomes" id="UP001144978"/>
    </source>
</evidence>
<gene>
    <name evidence="1" type="ORF">NUW54_g14648</name>
</gene>
<sequence length="227" mass="24708">MQDLRPRSVHVPLCVLPLRLGAHDLPHRAPVCAKHEPSRRLYDLPGLDVDSVQLLRALMTGPRNRPLHVHASPSPSASFPTTTPKYTLVRTAYCPSNTVRRPGNGGSVLRARIRVRGGVTRARLRPPEPPYAPGEVPFADEASRDCWGTADQEVDAVEPACLLCKCCAVCAAAISAAALKSSPAVVLTLRGVDPFIPSLLRERSHYLPGQARDEAVRTARRRERGAE</sequence>